<dbReference type="AlphaFoldDB" id="L8JU35"/>
<evidence type="ECO:0000313" key="1">
    <source>
        <dbReference type="EMBL" id="ELR72526.1"/>
    </source>
</evidence>
<organism evidence="1 2">
    <name type="scientific">Fulvivirga imtechensis AK7</name>
    <dbReference type="NCBI Taxonomy" id="1237149"/>
    <lineage>
        <taxon>Bacteria</taxon>
        <taxon>Pseudomonadati</taxon>
        <taxon>Bacteroidota</taxon>
        <taxon>Cytophagia</taxon>
        <taxon>Cytophagales</taxon>
        <taxon>Fulvivirgaceae</taxon>
        <taxon>Fulvivirga</taxon>
    </lineage>
</organism>
<protein>
    <submittedName>
        <fullName evidence="1">Uncharacterized protein</fullName>
    </submittedName>
</protein>
<dbReference type="EMBL" id="AMZN01000019">
    <property type="protein sequence ID" value="ELR72526.1"/>
    <property type="molecule type" value="Genomic_DNA"/>
</dbReference>
<sequence length="37" mass="4262">MALPRLQLLPQFKEILNIFSVTLRKFQDDGLFASTLP</sequence>
<keyword evidence="2" id="KW-1185">Reference proteome</keyword>
<evidence type="ECO:0000313" key="2">
    <source>
        <dbReference type="Proteomes" id="UP000011135"/>
    </source>
</evidence>
<name>L8JU35_9BACT</name>
<dbReference type="Proteomes" id="UP000011135">
    <property type="component" value="Unassembled WGS sequence"/>
</dbReference>
<proteinExistence type="predicted"/>
<gene>
    <name evidence="1" type="ORF">C900_01304</name>
</gene>
<comment type="caution">
    <text evidence="1">The sequence shown here is derived from an EMBL/GenBank/DDBJ whole genome shotgun (WGS) entry which is preliminary data.</text>
</comment>
<accession>L8JU35</accession>
<reference evidence="1 2" key="1">
    <citation type="submission" date="2012-12" db="EMBL/GenBank/DDBJ databases">
        <title>Genome assembly of Fulvivirga imtechensis AK7.</title>
        <authorList>
            <person name="Nupur N."/>
            <person name="Khatri I."/>
            <person name="Kumar R."/>
            <person name="Subramanian S."/>
            <person name="Pinnaka A."/>
        </authorList>
    </citation>
    <scope>NUCLEOTIDE SEQUENCE [LARGE SCALE GENOMIC DNA]</scope>
    <source>
        <strain evidence="1 2">AK7</strain>
    </source>
</reference>